<sequence length="384" mass="43225">MQADHTDTPVGSEYATVYVAFELSKSSWKLGVMTPGAEKMSRYQIEGGDLAALSSILAKTRAKAEQLGKPVCILSCYEAGFEGHWLDRWLSNNGVVNHEIDPASIAVNRRARRAKTDRIDLAQLMRSFLAHLRGEPGVCSIVRVPTPEDEDRKRRTRERDRLCKERTMHTNRISGLLHAQGIRDAMPLKPGFLSDLEQMRTGDGRTLPPHLKDEICREHERLLLVQKQIKALEAANLAAHRAAEKGSVEAKVVQLAQLKAIGEHIAQGLANEVFYRNFTNRRQVGSCVGLTDTPYDSGDSRRQQGISKAGNYRARRLAIELAWLWLRHQPDSELSRWFRERVGKIKGRIRKIAIVALARKLMVALWRYLETGLVPSGAVMRPSL</sequence>
<evidence type="ECO:0000259" key="1">
    <source>
        <dbReference type="Pfam" id="PF02371"/>
    </source>
</evidence>
<dbReference type="NCBIfam" id="NF033542">
    <property type="entry name" value="transpos_IS110"/>
    <property type="match status" value="1"/>
</dbReference>
<dbReference type="PANTHER" id="PTHR33055">
    <property type="entry name" value="TRANSPOSASE FOR INSERTION SEQUENCE ELEMENT IS1111A"/>
    <property type="match status" value="1"/>
</dbReference>
<gene>
    <name evidence="2" type="ORF">CI1B_13110</name>
</gene>
<dbReference type="EMBL" id="CAADFC020000004">
    <property type="protein sequence ID" value="VIO66198.1"/>
    <property type="molecule type" value="Genomic_DNA"/>
</dbReference>
<name>A0A508SZB7_9BRAD</name>
<feature type="domain" description="Transposase IS116/IS110/IS902 C-terminal" evidence="1">
    <location>
        <begin position="255"/>
        <end position="332"/>
    </location>
</feature>
<reference evidence="2" key="1">
    <citation type="submission" date="2019-02" db="EMBL/GenBank/DDBJ databases">
        <authorList>
            <person name="Pothier F.J."/>
        </authorList>
    </citation>
    <scope>NUCLEOTIDE SEQUENCE</scope>
    <source>
        <strain evidence="2">CI-1B</strain>
    </source>
</reference>
<protein>
    <recommendedName>
        <fullName evidence="1">Transposase IS116/IS110/IS902 C-terminal domain-containing protein</fullName>
    </recommendedName>
</protein>
<organism evidence="2 3">
    <name type="scientific">Bradyrhizobium ivorense</name>
    <dbReference type="NCBI Taxonomy" id="2511166"/>
    <lineage>
        <taxon>Bacteria</taxon>
        <taxon>Pseudomonadati</taxon>
        <taxon>Pseudomonadota</taxon>
        <taxon>Alphaproteobacteria</taxon>
        <taxon>Hyphomicrobiales</taxon>
        <taxon>Nitrobacteraceae</taxon>
        <taxon>Bradyrhizobium</taxon>
    </lineage>
</organism>
<dbReference type="GO" id="GO:0003677">
    <property type="term" value="F:DNA binding"/>
    <property type="evidence" value="ECO:0007669"/>
    <property type="project" value="InterPro"/>
</dbReference>
<dbReference type="AlphaFoldDB" id="A0A508SZB7"/>
<dbReference type="Pfam" id="PF02371">
    <property type="entry name" value="Transposase_20"/>
    <property type="match status" value="1"/>
</dbReference>
<comment type="caution">
    <text evidence="2">The sequence shown here is derived from an EMBL/GenBank/DDBJ whole genome shotgun (WGS) entry which is preliminary data.</text>
</comment>
<dbReference type="Proteomes" id="UP000328092">
    <property type="component" value="Unassembled WGS sequence"/>
</dbReference>
<dbReference type="InterPro" id="IPR003346">
    <property type="entry name" value="Transposase_20"/>
</dbReference>
<dbReference type="OrthoDB" id="7459855at2"/>
<dbReference type="RefSeq" id="WP_139480831.1">
    <property type="nucleotide sequence ID" value="NZ_CAADFB020000009.1"/>
</dbReference>
<keyword evidence="3" id="KW-1185">Reference proteome</keyword>
<dbReference type="GO" id="GO:0004803">
    <property type="term" value="F:transposase activity"/>
    <property type="evidence" value="ECO:0007669"/>
    <property type="project" value="InterPro"/>
</dbReference>
<dbReference type="InterPro" id="IPR047650">
    <property type="entry name" value="Transpos_IS110"/>
</dbReference>
<accession>A0A508SZB7</accession>
<evidence type="ECO:0000313" key="3">
    <source>
        <dbReference type="Proteomes" id="UP000328092"/>
    </source>
</evidence>
<evidence type="ECO:0000313" key="2">
    <source>
        <dbReference type="EMBL" id="VIO66198.1"/>
    </source>
</evidence>
<dbReference type="GO" id="GO:0006313">
    <property type="term" value="P:DNA transposition"/>
    <property type="evidence" value="ECO:0007669"/>
    <property type="project" value="InterPro"/>
</dbReference>
<proteinExistence type="predicted"/>
<dbReference type="PANTHER" id="PTHR33055:SF3">
    <property type="entry name" value="PUTATIVE TRANSPOSASE FOR IS117-RELATED"/>
    <property type="match status" value="1"/>
</dbReference>